<gene>
    <name evidence="1" type="ORF">JOC58_002897</name>
</gene>
<organism evidence="1 2">
    <name type="scientific">Paenibacillus hunanensis</name>
    <dbReference type="NCBI Taxonomy" id="539262"/>
    <lineage>
        <taxon>Bacteria</taxon>
        <taxon>Bacillati</taxon>
        <taxon>Bacillota</taxon>
        <taxon>Bacilli</taxon>
        <taxon>Bacillales</taxon>
        <taxon>Paenibacillaceae</taxon>
        <taxon>Paenibacillus</taxon>
    </lineage>
</organism>
<sequence>MDYALFLSTPLDQETLRTTVYNIVCQAVENEVTAYEEFSRISCKYFVLDIETEDIISLDFIRAEYNMHINAEIGIQLFGQSFEKGLDILFHVFGNMIKVFNPDLVLVENGTDQLFRKENDTVIVNTKLDQYQIKYLSNERITLLGLPCVHHKLLN</sequence>
<comment type="caution">
    <text evidence="1">The sequence shown here is derived from an EMBL/GenBank/DDBJ whole genome shotgun (WGS) entry which is preliminary data.</text>
</comment>
<dbReference type="RefSeq" id="WP_188773414.1">
    <property type="nucleotide sequence ID" value="NZ_BMMB01000001.1"/>
</dbReference>
<evidence type="ECO:0000313" key="1">
    <source>
        <dbReference type="EMBL" id="MDR6244999.1"/>
    </source>
</evidence>
<proteinExistence type="predicted"/>
<name>A0ABU1J0S1_9BACL</name>
<dbReference type="EMBL" id="JAVDQH010000011">
    <property type="protein sequence ID" value="MDR6244999.1"/>
    <property type="molecule type" value="Genomic_DNA"/>
</dbReference>
<protein>
    <submittedName>
        <fullName evidence="1">Uncharacterized protein</fullName>
    </submittedName>
</protein>
<accession>A0ABU1J0S1</accession>
<dbReference type="Proteomes" id="UP001185028">
    <property type="component" value="Unassembled WGS sequence"/>
</dbReference>
<keyword evidence="2" id="KW-1185">Reference proteome</keyword>
<evidence type="ECO:0000313" key="2">
    <source>
        <dbReference type="Proteomes" id="UP001185028"/>
    </source>
</evidence>
<reference evidence="1 2" key="1">
    <citation type="submission" date="2023-07" db="EMBL/GenBank/DDBJ databases">
        <title>Genomic Encyclopedia of Type Strains, Phase IV (KMG-IV): sequencing the most valuable type-strain genomes for metagenomic binning, comparative biology and taxonomic classification.</title>
        <authorList>
            <person name="Goeker M."/>
        </authorList>
    </citation>
    <scope>NUCLEOTIDE SEQUENCE [LARGE SCALE GENOMIC DNA]</scope>
    <source>
        <strain evidence="1 2">DSM 22170</strain>
    </source>
</reference>